<keyword evidence="5" id="KW-0539">Nucleus</keyword>
<dbReference type="EMBL" id="GL832975">
    <property type="protein sequence ID" value="EGD76702.1"/>
    <property type="molecule type" value="Genomic_DNA"/>
</dbReference>
<dbReference type="OMA" id="VYEWQSE"/>
<dbReference type="PROSITE" id="PS50294">
    <property type="entry name" value="WD_REPEATS_REGION"/>
    <property type="match status" value="4"/>
</dbReference>
<dbReference type="InterPro" id="IPR007148">
    <property type="entry name" value="SSU_processome_Utp12"/>
</dbReference>
<proteinExistence type="inferred from homology"/>
<dbReference type="InterPro" id="IPR001680">
    <property type="entry name" value="WD40_rpt"/>
</dbReference>
<gene>
    <name evidence="9" type="ORF">PTSG_08053</name>
</gene>
<evidence type="ECO:0000256" key="1">
    <source>
        <dbReference type="ARBA" id="ARBA00004604"/>
    </source>
</evidence>
<evidence type="ECO:0000259" key="8">
    <source>
        <dbReference type="Pfam" id="PF04003"/>
    </source>
</evidence>
<feature type="region of interest" description="Disordered" evidence="7">
    <location>
        <begin position="976"/>
        <end position="1011"/>
    </location>
</feature>
<comment type="similarity">
    <text evidence="2">Belongs to the WD repeat PWP2 family.</text>
</comment>
<dbReference type="InterPro" id="IPR015943">
    <property type="entry name" value="WD40/YVTN_repeat-like_dom_sf"/>
</dbReference>
<dbReference type="Proteomes" id="UP000007799">
    <property type="component" value="Unassembled WGS sequence"/>
</dbReference>
<dbReference type="InterPro" id="IPR019775">
    <property type="entry name" value="WD40_repeat_CS"/>
</dbReference>
<dbReference type="InterPro" id="IPR011047">
    <property type="entry name" value="Quinoprotein_ADH-like_sf"/>
</dbReference>
<organism evidence="10">
    <name type="scientific">Salpingoeca rosetta (strain ATCC 50818 / BSB-021)</name>
    <dbReference type="NCBI Taxonomy" id="946362"/>
    <lineage>
        <taxon>Eukaryota</taxon>
        <taxon>Choanoflagellata</taxon>
        <taxon>Craspedida</taxon>
        <taxon>Salpingoecidae</taxon>
        <taxon>Salpingoeca</taxon>
    </lineage>
</organism>
<dbReference type="Gene3D" id="2.130.10.10">
    <property type="entry name" value="YVTN repeat-like/Quinoprotein amine dehydrogenase"/>
    <property type="match status" value="4"/>
</dbReference>
<evidence type="ECO:0000256" key="4">
    <source>
        <dbReference type="ARBA" id="ARBA00022737"/>
    </source>
</evidence>
<dbReference type="KEGG" id="sre:PTSG_08053"/>
<feature type="repeat" description="WD" evidence="6">
    <location>
        <begin position="588"/>
        <end position="629"/>
    </location>
</feature>
<dbReference type="GO" id="GO:0000462">
    <property type="term" value="P:maturation of SSU-rRNA from tricistronic rRNA transcript (SSU-rRNA, 5.8S rRNA, LSU-rRNA)"/>
    <property type="evidence" value="ECO:0007669"/>
    <property type="project" value="TreeGrafter"/>
</dbReference>
<reference evidence="9" key="1">
    <citation type="submission" date="2009-08" db="EMBL/GenBank/DDBJ databases">
        <title>Annotation of Salpingoeca rosetta.</title>
        <authorList>
            <consortium name="The Broad Institute Genome Sequencing Platform"/>
            <person name="Russ C."/>
            <person name="Cuomo C."/>
            <person name="Burger G."/>
            <person name="Gray M.W."/>
            <person name="Holland P.W.H."/>
            <person name="King N."/>
            <person name="Lang F.B.F."/>
            <person name="Roger A.J."/>
            <person name="Ruiz-Trillo I."/>
            <person name="Young S.K."/>
            <person name="Zeng Q."/>
            <person name="Gargeya S."/>
            <person name="Alvarado L."/>
            <person name="Berlin A."/>
            <person name="Chapman S.B."/>
            <person name="Chen Z."/>
            <person name="Freedman E."/>
            <person name="Gellesch M."/>
            <person name="Goldberg J."/>
            <person name="Griggs A."/>
            <person name="Gujja S."/>
            <person name="Heilman E."/>
            <person name="Heiman D."/>
            <person name="Howarth C."/>
            <person name="Mehta T."/>
            <person name="Neiman D."/>
            <person name="Pearson M."/>
            <person name="Roberts A."/>
            <person name="Saif S."/>
            <person name="Shea T."/>
            <person name="Shenoy N."/>
            <person name="Sisk P."/>
            <person name="Stolte C."/>
            <person name="Sykes S."/>
            <person name="White J."/>
            <person name="Yandava C."/>
            <person name="Haas B."/>
            <person name="Nusbaum C."/>
            <person name="Birren B."/>
        </authorList>
    </citation>
    <scope>NUCLEOTIDE SEQUENCE [LARGE SCALE GENOMIC DNA]</scope>
    <source>
        <strain evidence="9">ATCC 50818</strain>
    </source>
</reference>
<dbReference type="SMART" id="SM00320">
    <property type="entry name" value="WD40"/>
    <property type="match status" value="12"/>
</dbReference>
<dbReference type="CDD" id="cd00200">
    <property type="entry name" value="WD40"/>
    <property type="match status" value="1"/>
</dbReference>
<dbReference type="SUPFAM" id="SSF69322">
    <property type="entry name" value="Tricorn protease domain 2"/>
    <property type="match status" value="1"/>
</dbReference>
<dbReference type="SUPFAM" id="SSF50998">
    <property type="entry name" value="Quinoprotein alcohol dehydrogenase-like"/>
    <property type="match status" value="1"/>
</dbReference>
<feature type="compositionally biased region" description="Basic and acidic residues" evidence="7">
    <location>
        <begin position="242"/>
        <end position="251"/>
    </location>
</feature>
<dbReference type="AlphaFoldDB" id="F2UHV3"/>
<accession>F2UHV3</accession>
<dbReference type="InParanoid" id="F2UHV3"/>
<dbReference type="GO" id="GO:0034388">
    <property type="term" value="C:Pwp2p-containing subcomplex of 90S preribosome"/>
    <property type="evidence" value="ECO:0007669"/>
    <property type="project" value="TreeGrafter"/>
</dbReference>
<feature type="repeat" description="WD" evidence="6">
    <location>
        <begin position="174"/>
        <end position="206"/>
    </location>
</feature>
<keyword evidence="3 6" id="KW-0853">WD repeat</keyword>
<keyword evidence="4" id="KW-0677">Repeat</keyword>
<dbReference type="GO" id="GO:0000028">
    <property type="term" value="P:ribosomal small subunit assembly"/>
    <property type="evidence" value="ECO:0007669"/>
    <property type="project" value="TreeGrafter"/>
</dbReference>
<comment type="subcellular location">
    <subcellularLocation>
        <location evidence="1">Nucleus</location>
        <location evidence="1">Nucleolus</location>
    </subcellularLocation>
</comment>
<dbReference type="STRING" id="946362.F2UHV3"/>
<dbReference type="PROSITE" id="PS50082">
    <property type="entry name" value="WD_REPEATS_2"/>
    <property type="match status" value="5"/>
</dbReference>
<evidence type="ECO:0000256" key="3">
    <source>
        <dbReference type="ARBA" id="ARBA00022574"/>
    </source>
</evidence>
<protein>
    <recommendedName>
        <fullName evidence="8">Small-subunit processome Utp12 domain-containing protein</fullName>
    </recommendedName>
</protein>
<sequence>MKVDFKLSNLAFLPDGNSICSPVGNRVAIFDLVNNKSRTFPHQTRADIAVIAVSPNGKLLMAVDVDGYAVLINIPRNVLLHRINFKSRVRALKFSPDGQYFAVTHGKKLQVWRTPGLECQFNPFSLHRTYTGHSDDIISLDWSHDSRYVVTGSLDCTARVFTLQTLRGYRPCVLASHKSRIVQCAFFKDSYDIETVSHDGTLVIWKWQERELKIERAPLKKALSTRRSRAIVQAVRSMRQQQRLEEQEARKKAAGGAAFAPGQNGDGADGNAIKEEEEDEDEREAASGEEDNTSEGSSDDDGEEDVEGSESDGDADDEDGRDDGDDDDSDGGSDDDDDDDATDAGAKRSRAAERVEVIVSTLPFWSVPANGRHYFRQGSARVTCAVLHKGSSILTVGFSNGVFGLYDLPEFNNIHTLSVSQKRITAADINASGEWLALGCSRLGQLLVWEWQSESYVLKQQGHFYDMDVLTYSPEGHVIATGGADGKVKLWNTTSGFCFVTFKEHAGGITGLTFTPNGMAVLSSSLDGTVRAFDLMRYRNFRTFATPEPTQLSCVAVDPSGELVCAASQDSFEMYVWSMQTGKLVDALTGHTAPVSAVKFHTEQAVLLSTSWDGTLRIWDIFESKGQREALDHGSDVVCMAQRSDGKQLVTSTLKGFITFWDYHKMIELGSLDCRRDIRNGRRDTDLVSSKHMNQALCWTSLAYSPDGSCVLAGGRTKLVCLYSVEQQVLLAYFSVSENLSMDGIKSKLNSKFNTEFGPLALIDADSDSDVEERVGQSLPGVTSGDHSTRRTRPEIRTKSVAFSPSGHAWSAATTEGLITFSLDDGVQFDPYDLDVDVTPATVREILAEKDFPKALSMAFRLSEQALVQEVLETIPPSAVKVVVELLPVVHIEPLLRAIARLLPSTRHLAFYMTWVMHVFNVHGRRLREESATMQAVMRELQKAITEHHKTLGSLCDDNTHMLSFASHMLVAAQQRQEEGEMELEFGADERLTGGGDDDDDDDDEKGAVDA</sequence>
<feature type="repeat" description="WD" evidence="6">
    <location>
        <begin position="130"/>
        <end position="165"/>
    </location>
</feature>
<dbReference type="eggNOG" id="KOG0291">
    <property type="taxonomic scope" value="Eukaryota"/>
</dbReference>
<name>F2UHV3_SALR5</name>
<evidence type="ECO:0000256" key="7">
    <source>
        <dbReference type="SAM" id="MobiDB-lite"/>
    </source>
</evidence>
<evidence type="ECO:0000256" key="5">
    <source>
        <dbReference type="ARBA" id="ARBA00023242"/>
    </source>
</evidence>
<dbReference type="FunCoup" id="F2UHV3">
    <property type="interactions" value="634"/>
</dbReference>
<dbReference type="PANTHER" id="PTHR19858:SF0">
    <property type="entry name" value="PERIODIC TRYPTOPHAN PROTEIN 2 HOMOLOG"/>
    <property type="match status" value="1"/>
</dbReference>
<feature type="domain" description="Small-subunit processome Utp12" evidence="8">
    <location>
        <begin position="864"/>
        <end position="966"/>
    </location>
</feature>
<dbReference type="RefSeq" id="XP_004991074.1">
    <property type="nucleotide sequence ID" value="XM_004991017.1"/>
</dbReference>
<feature type="region of interest" description="Disordered" evidence="7">
    <location>
        <begin position="238"/>
        <end position="352"/>
    </location>
</feature>
<dbReference type="InterPro" id="IPR027145">
    <property type="entry name" value="PWP2"/>
</dbReference>
<evidence type="ECO:0000313" key="10">
    <source>
        <dbReference type="Proteomes" id="UP000007799"/>
    </source>
</evidence>
<feature type="compositionally biased region" description="Acidic residues" evidence="7">
    <location>
        <begin position="996"/>
        <end position="1005"/>
    </location>
</feature>
<dbReference type="GeneID" id="16071636"/>
<keyword evidence="10" id="KW-1185">Reference proteome</keyword>
<dbReference type="PROSITE" id="PS00678">
    <property type="entry name" value="WD_REPEATS_1"/>
    <property type="match status" value="2"/>
</dbReference>
<feature type="repeat" description="WD" evidence="6">
    <location>
        <begin position="460"/>
        <end position="501"/>
    </location>
</feature>
<feature type="compositionally biased region" description="Acidic residues" evidence="7">
    <location>
        <begin position="275"/>
        <end position="342"/>
    </location>
</feature>
<feature type="repeat" description="WD" evidence="6">
    <location>
        <begin position="502"/>
        <end position="543"/>
    </location>
</feature>
<evidence type="ECO:0000256" key="6">
    <source>
        <dbReference type="PROSITE-ProRule" id="PRU00221"/>
    </source>
</evidence>
<evidence type="ECO:0000256" key="2">
    <source>
        <dbReference type="ARBA" id="ARBA00010226"/>
    </source>
</evidence>
<dbReference type="Pfam" id="PF04003">
    <property type="entry name" value="Utp12"/>
    <property type="match status" value="1"/>
</dbReference>
<dbReference type="Pfam" id="PF00400">
    <property type="entry name" value="WD40"/>
    <property type="match status" value="5"/>
</dbReference>
<dbReference type="GO" id="GO:0032040">
    <property type="term" value="C:small-subunit processome"/>
    <property type="evidence" value="ECO:0007669"/>
    <property type="project" value="TreeGrafter"/>
</dbReference>
<dbReference type="PANTHER" id="PTHR19858">
    <property type="entry name" value="WD40 REPEAT PROTEIN"/>
    <property type="match status" value="1"/>
</dbReference>
<dbReference type="OrthoDB" id="3142434at2759"/>
<evidence type="ECO:0000313" key="9">
    <source>
        <dbReference type="EMBL" id="EGD76702.1"/>
    </source>
</evidence>